<comment type="caution">
    <text evidence="2">The sequence shown here is derived from an EMBL/GenBank/DDBJ whole genome shotgun (WGS) entry which is preliminary data.</text>
</comment>
<name>J9FUJ5_9ZZZZ</name>
<feature type="domain" description="DHHA1" evidence="1">
    <location>
        <begin position="3"/>
        <end position="34"/>
    </location>
</feature>
<gene>
    <name evidence="2" type="ORF">EVA_13710</name>
</gene>
<evidence type="ECO:0000313" key="2">
    <source>
        <dbReference type="EMBL" id="EJW98183.1"/>
    </source>
</evidence>
<sequence length="37" mass="4091">MYGGGGHAMAAGAKLESWDCLKQFVKDTNNYIKENNQ</sequence>
<evidence type="ECO:0000259" key="1">
    <source>
        <dbReference type="Pfam" id="PF02272"/>
    </source>
</evidence>
<dbReference type="SUPFAM" id="SSF64182">
    <property type="entry name" value="DHH phosphoesterases"/>
    <property type="match status" value="1"/>
</dbReference>
<dbReference type="EMBL" id="AMCI01004395">
    <property type="protein sequence ID" value="EJW98183.1"/>
    <property type="molecule type" value="Genomic_DNA"/>
</dbReference>
<accession>J9FUJ5</accession>
<dbReference type="GO" id="GO:0003676">
    <property type="term" value="F:nucleic acid binding"/>
    <property type="evidence" value="ECO:0007669"/>
    <property type="project" value="InterPro"/>
</dbReference>
<organism evidence="2">
    <name type="scientific">gut metagenome</name>
    <dbReference type="NCBI Taxonomy" id="749906"/>
    <lineage>
        <taxon>unclassified sequences</taxon>
        <taxon>metagenomes</taxon>
        <taxon>organismal metagenomes</taxon>
    </lineage>
</organism>
<dbReference type="InterPro" id="IPR003156">
    <property type="entry name" value="DHHA1_dom"/>
</dbReference>
<dbReference type="AlphaFoldDB" id="J9FUJ5"/>
<reference evidence="2" key="1">
    <citation type="journal article" date="2012" name="PLoS ONE">
        <title>Gene sets for utilization of primary and secondary nutrition supplies in the distal gut of endangered iberian lynx.</title>
        <authorList>
            <person name="Alcaide M."/>
            <person name="Messina E."/>
            <person name="Richter M."/>
            <person name="Bargiela R."/>
            <person name="Peplies J."/>
            <person name="Huws S.A."/>
            <person name="Newbold C.J."/>
            <person name="Golyshin P.N."/>
            <person name="Simon M.A."/>
            <person name="Lopez G."/>
            <person name="Yakimov M.M."/>
            <person name="Ferrer M."/>
        </authorList>
    </citation>
    <scope>NUCLEOTIDE SEQUENCE</scope>
</reference>
<dbReference type="InterPro" id="IPR038763">
    <property type="entry name" value="DHH_sf"/>
</dbReference>
<dbReference type="Pfam" id="PF02272">
    <property type="entry name" value="DHHA1"/>
    <property type="match status" value="1"/>
</dbReference>
<proteinExistence type="predicted"/>
<dbReference type="Gene3D" id="3.10.310.30">
    <property type="match status" value="1"/>
</dbReference>
<protein>
    <submittedName>
        <fullName evidence="2">Protein containing Phosphoesterase, DHHA1 domain protein</fullName>
    </submittedName>
</protein>